<accession>J7LGX8</accession>
<dbReference type="STRING" id="1205910.B005_3949"/>
<organism evidence="2 3">
    <name type="scientific">Nocardiopsis alba (strain ATCC BAA-2165 / BE74)</name>
    <dbReference type="NCBI Taxonomy" id="1205910"/>
    <lineage>
        <taxon>Bacteria</taxon>
        <taxon>Bacillati</taxon>
        <taxon>Actinomycetota</taxon>
        <taxon>Actinomycetes</taxon>
        <taxon>Streptosporangiales</taxon>
        <taxon>Nocardiopsidaceae</taxon>
        <taxon>Nocardiopsis</taxon>
    </lineage>
</organism>
<gene>
    <name evidence="2" type="ordered locus">B005_3949</name>
</gene>
<dbReference type="AlphaFoldDB" id="J7LGX8"/>
<protein>
    <submittedName>
        <fullName evidence="2">Uncharacterized protein</fullName>
    </submittedName>
</protein>
<sequence length="39" mass="4148">MAIGSPTSGRRRSGVCTIVFPSIPFPPVDRPGSYQPSND</sequence>
<dbReference type="KEGG" id="nal:B005_3949"/>
<evidence type="ECO:0000256" key="1">
    <source>
        <dbReference type="SAM" id="MobiDB-lite"/>
    </source>
</evidence>
<reference evidence="3" key="2">
    <citation type="submission" date="2012-08" db="EMBL/GenBank/DDBJ databases">
        <title>Whole-genome sequence of Nocardiopsis alba strain ATCC BAA-2165 associated with honeybees.</title>
        <authorList>
            <person name="Qiao J."/>
            <person name="Chen L."/>
            <person name="Li Y."/>
            <person name="Wang J."/>
            <person name="Zhang W."/>
            <person name="Chen S."/>
        </authorList>
    </citation>
    <scope>NUCLEOTIDE SEQUENCE [LARGE SCALE GENOMIC DNA]</scope>
    <source>
        <strain evidence="3">ATCC BAA-2165 / BE74</strain>
    </source>
</reference>
<dbReference type="HOGENOM" id="CLU_3313514_0_0_11"/>
<evidence type="ECO:0000313" key="2">
    <source>
        <dbReference type="EMBL" id="AFR10735.1"/>
    </source>
</evidence>
<proteinExistence type="predicted"/>
<feature type="region of interest" description="Disordered" evidence="1">
    <location>
        <begin position="20"/>
        <end position="39"/>
    </location>
</feature>
<dbReference type="PATRIC" id="fig|1205910.3.peg.3737"/>
<name>J7LGX8_NOCAA</name>
<evidence type="ECO:0000313" key="3">
    <source>
        <dbReference type="Proteomes" id="UP000003779"/>
    </source>
</evidence>
<reference evidence="2 3" key="1">
    <citation type="journal article" date="2012" name="J. Bacteriol.">
        <title>Whole-Genome Sequence of Nocardiopsis alba Strain ATCC BAA-2165, Associated with Honeybees.</title>
        <authorList>
            <person name="Qiao J."/>
            <person name="Chen L."/>
            <person name="Li Y."/>
            <person name="Wang J."/>
            <person name="Zhang W."/>
            <person name="Chen S."/>
        </authorList>
    </citation>
    <scope>NUCLEOTIDE SEQUENCE [LARGE SCALE GENOMIC DNA]</scope>
    <source>
        <strain evidence="3">ATCC BAA-2165 / BE74</strain>
    </source>
</reference>
<dbReference type="Proteomes" id="UP000003779">
    <property type="component" value="Chromosome"/>
</dbReference>
<dbReference type="EMBL" id="CP003788">
    <property type="protein sequence ID" value="AFR10735.1"/>
    <property type="molecule type" value="Genomic_DNA"/>
</dbReference>